<dbReference type="HOGENOM" id="CLU_3265896_0_0_10"/>
<evidence type="ECO:0000313" key="1">
    <source>
        <dbReference type="EMBL" id="EDY95855.1"/>
    </source>
</evidence>
<sequence>MNVLVFFPGEKKAFLKGSGLWLKFSIFASDIIYNVNLLFYL</sequence>
<reference evidence="1 2" key="2">
    <citation type="submission" date="2008-08" db="EMBL/GenBank/DDBJ databases">
        <authorList>
            <person name="Fulton L."/>
            <person name="Clifton S."/>
            <person name="Fulton B."/>
            <person name="Xu J."/>
            <person name="Minx P."/>
            <person name="Pepin K.H."/>
            <person name="Johnson M."/>
            <person name="Thiruvilangam P."/>
            <person name="Bhonagiri V."/>
            <person name="Nash W.E."/>
            <person name="Mardis E.R."/>
            <person name="Wilson R.K."/>
        </authorList>
    </citation>
    <scope>NUCLEOTIDE SEQUENCE [LARGE SCALE GENOMIC DNA]</scope>
    <source>
        <strain evidence="2">DSM 17135 / JCM 12973 / M2</strain>
    </source>
</reference>
<name>B5CZH4_PHOPM</name>
<evidence type="ECO:0000313" key="2">
    <source>
        <dbReference type="Proteomes" id="UP000003452"/>
    </source>
</evidence>
<organism evidence="1 2">
    <name type="scientific">Phocaeicola plebeius (strain DSM 17135 / JCM 12973 / CCUG 54634 / M2)</name>
    <name type="common">Bacteroides plebeius</name>
    <dbReference type="NCBI Taxonomy" id="484018"/>
    <lineage>
        <taxon>Bacteria</taxon>
        <taxon>Pseudomonadati</taxon>
        <taxon>Bacteroidota</taxon>
        <taxon>Bacteroidia</taxon>
        <taxon>Bacteroidales</taxon>
        <taxon>Bacteroidaceae</taxon>
        <taxon>Phocaeicola</taxon>
    </lineage>
</organism>
<proteinExistence type="predicted"/>
<dbReference type="AlphaFoldDB" id="B5CZH4"/>
<comment type="caution">
    <text evidence="1">The sequence shown here is derived from an EMBL/GenBank/DDBJ whole genome shotgun (WGS) entry which is preliminary data.</text>
</comment>
<reference evidence="1 2" key="1">
    <citation type="submission" date="2008-08" db="EMBL/GenBank/DDBJ databases">
        <title>Draft genome sequence of Bacteroides plebeius (DSM 17135).</title>
        <authorList>
            <person name="Sudarsanam P."/>
            <person name="Ley R."/>
            <person name="Guruge J."/>
            <person name="Turnbaugh P.J."/>
            <person name="Mahowald M."/>
            <person name="Liep D."/>
            <person name="Gordon J."/>
        </authorList>
    </citation>
    <scope>NUCLEOTIDE SEQUENCE [LARGE SCALE GENOMIC DNA]</scope>
    <source>
        <strain evidence="2">DSM 17135 / JCM 12973 / M2</strain>
    </source>
</reference>
<protein>
    <submittedName>
        <fullName evidence="1">Uncharacterized protein</fullName>
    </submittedName>
</protein>
<dbReference type="Proteomes" id="UP000003452">
    <property type="component" value="Unassembled WGS sequence"/>
</dbReference>
<dbReference type="EMBL" id="ABQC02000019">
    <property type="protein sequence ID" value="EDY95855.1"/>
    <property type="molecule type" value="Genomic_DNA"/>
</dbReference>
<gene>
    <name evidence="1" type="ORF">BACPLE_02139</name>
</gene>
<accession>B5CZH4</accession>